<dbReference type="Proteomes" id="UP001381693">
    <property type="component" value="Unassembled WGS sequence"/>
</dbReference>
<dbReference type="FunFam" id="3.30.310.50:FF:000005">
    <property type="entry name" value="L antigen family member 3"/>
    <property type="match status" value="1"/>
</dbReference>
<evidence type="ECO:0000256" key="1">
    <source>
        <dbReference type="ARBA" id="ARBA00004123"/>
    </source>
</evidence>
<comment type="function">
    <text evidence="7">Component of the EKC/KEOPS complex that is required for the formation of a threonylcarbamoyl group on adenosine at position 37 (t(6)A37) in tRNAs that read codons beginning with adenine. The complex is probably involved in the transfer of the threonylcarbamoyl moiety of threonylcarbamoyl-AMP (TC-AMP) to the N6 group of A37. LAGE3 functions as a dimerization module for the complex.</text>
</comment>
<dbReference type="PANTHER" id="PTHR31283">
    <property type="entry name" value="EKC/KEOPS COMPLEX SUBUNIT PCC1 FAMILY MEMBER"/>
    <property type="match status" value="1"/>
</dbReference>
<keyword evidence="5" id="KW-0819">tRNA processing</keyword>
<organism evidence="10 11">
    <name type="scientific">Halocaridina rubra</name>
    <name type="common">Hawaiian red shrimp</name>
    <dbReference type="NCBI Taxonomy" id="373956"/>
    <lineage>
        <taxon>Eukaryota</taxon>
        <taxon>Metazoa</taxon>
        <taxon>Ecdysozoa</taxon>
        <taxon>Arthropoda</taxon>
        <taxon>Crustacea</taxon>
        <taxon>Multicrustacea</taxon>
        <taxon>Malacostraca</taxon>
        <taxon>Eumalacostraca</taxon>
        <taxon>Eucarida</taxon>
        <taxon>Decapoda</taxon>
        <taxon>Pleocyemata</taxon>
        <taxon>Caridea</taxon>
        <taxon>Atyoidea</taxon>
        <taxon>Atyidae</taxon>
        <taxon>Halocaridina</taxon>
    </lineage>
</organism>
<keyword evidence="6" id="KW-0539">Nucleus</keyword>
<keyword evidence="11" id="KW-1185">Reference proteome</keyword>
<evidence type="ECO:0000256" key="3">
    <source>
        <dbReference type="ARBA" id="ARBA00007073"/>
    </source>
</evidence>
<evidence type="ECO:0000256" key="5">
    <source>
        <dbReference type="ARBA" id="ARBA00022694"/>
    </source>
</evidence>
<comment type="similarity">
    <text evidence="3">Belongs to the CTAG/PCC1 family.</text>
</comment>
<sequence>MSAEDEHLDDSMDSEEGEEGVNELSNGKPPALATLEIPFNSNREAGVACNSLRVDPEPKRSGSSKKLTVKDNILCVEVRSPDVRQLRTAVSSFMDLVHLVSKTIDQFGPPHQQAKKHCS</sequence>
<evidence type="ECO:0000256" key="4">
    <source>
        <dbReference type="ARBA" id="ARBA00022490"/>
    </source>
</evidence>
<gene>
    <name evidence="10" type="primary">LAGE3</name>
    <name evidence="10" type="ORF">SK128_009757</name>
</gene>
<dbReference type="EMBL" id="JAXCGZ010015128">
    <property type="protein sequence ID" value="KAK7071147.1"/>
    <property type="molecule type" value="Genomic_DNA"/>
</dbReference>
<evidence type="ECO:0000256" key="7">
    <source>
        <dbReference type="ARBA" id="ARBA00053047"/>
    </source>
</evidence>
<dbReference type="GO" id="GO:0005737">
    <property type="term" value="C:cytoplasm"/>
    <property type="evidence" value="ECO:0007669"/>
    <property type="project" value="UniProtKB-SubCell"/>
</dbReference>
<dbReference type="GO" id="GO:0000408">
    <property type="term" value="C:EKC/KEOPS complex"/>
    <property type="evidence" value="ECO:0007669"/>
    <property type="project" value="TreeGrafter"/>
</dbReference>
<accession>A0AAN8WU96</accession>
<evidence type="ECO:0000256" key="8">
    <source>
        <dbReference type="ARBA" id="ARBA00076355"/>
    </source>
</evidence>
<dbReference type="GO" id="GO:0008033">
    <property type="term" value="P:tRNA processing"/>
    <property type="evidence" value="ECO:0007669"/>
    <property type="project" value="UniProtKB-KW"/>
</dbReference>
<dbReference type="PANTHER" id="PTHR31283:SF5">
    <property type="entry name" value="EKC_KEOPS COMPLEX SUBUNIT LAGE3"/>
    <property type="match status" value="1"/>
</dbReference>
<dbReference type="GO" id="GO:0005634">
    <property type="term" value="C:nucleus"/>
    <property type="evidence" value="ECO:0007669"/>
    <property type="project" value="UniProtKB-SubCell"/>
</dbReference>
<dbReference type="InterPro" id="IPR015419">
    <property type="entry name" value="CTAG/Pcc1"/>
</dbReference>
<feature type="region of interest" description="Disordered" evidence="9">
    <location>
        <begin position="1"/>
        <end position="33"/>
    </location>
</feature>
<evidence type="ECO:0000313" key="11">
    <source>
        <dbReference type="Proteomes" id="UP001381693"/>
    </source>
</evidence>
<evidence type="ECO:0000256" key="2">
    <source>
        <dbReference type="ARBA" id="ARBA00004496"/>
    </source>
</evidence>
<dbReference type="Pfam" id="PF09341">
    <property type="entry name" value="Pcc1"/>
    <property type="match status" value="1"/>
</dbReference>
<protein>
    <recommendedName>
        <fullName evidence="8">L antigen family member 3</fullName>
    </recommendedName>
</protein>
<evidence type="ECO:0000256" key="9">
    <source>
        <dbReference type="SAM" id="MobiDB-lite"/>
    </source>
</evidence>
<dbReference type="AlphaFoldDB" id="A0AAN8WU96"/>
<proteinExistence type="inferred from homology"/>
<evidence type="ECO:0000313" key="10">
    <source>
        <dbReference type="EMBL" id="KAK7071147.1"/>
    </source>
</evidence>
<evidence type="ECO:0000256" key="6">
    <source>
        <dbReference type="ARBA" id="ARBA00023242"/>
    </source>
</evidence>
<reference evidence="10 11" key="1">
    <citation type="submission" date="2023-11" db="EMBL/GenBank/DDBJ databases">
        <title>Halocaridina rubra genome assembly.</title>
        <authorList>
            <person name="Smith C."/>
        </authorList>
    </citation>
    <scope>NUCLEOTIDE SEQUENCE [LARGE SCALE GENOMIC DNA]</scope>
    <source>
        <strain evidence="10">EP-1</strain>
        <tissue evidence="10">Whole</tissue>
    </source>
</reference>
<name>A0AAN8WU96_HALRR</name>
<comment type="caution">
    <text evidence="10">The sequence shown here is derived from an EMBL/GenBank/DDBJ whole genome shotgun (WGS) entry which is preliminary data.</text>
</comment>
<keyword evidence="4" id="KW-0963">Cytoplasm</keyword>
<dbReference type="Gene3D" id="3.30.310.50">
    <property type="entry name" value="Alpha-D-phosphohexomutase, C-terminal domain"/>
    <property type="match status" value="1"/>
</dbReference>
<comment type="subcellular location">
    <subcellularLocation>
        <location evidence="2">Cytoplasm</location>
    </subcellularLocation>
    <subcellularLocation>
        <location evidence="1">Nucleus</location>
    </subcellularLocation>
</comment>
<dbReference type="GO" id="GO:0070525">
    <property type="term" value="P:tRNA threonylcarbamoyladenosine metabolic process"/>
    <property type="evidence" value="ECO:0007669"/>
    <property type="project" value="TreeGrafter"/>
</dbReference>
<feature type="compositionally biased region" description="Acidic residues" evidence="9">
    <location>
        <begin position="1"/>
        <end position="21"/>
    </location>
</feature>